<keyword evidence="8" id="KW-1185">Reference proteome</keyword>
<dbReference type="InterPro" id="IPR047865">
    <property type="entry name" value="Ribosomal_uL10_bac_type"/>
</dbReference>
<dbReference type="SUPFAM" id="SSF160369">
    <property type="entry name" value="Ribosomal protein L10-like"/>
    <property type="match status" value="1"/>
</dbReference>
<dbReference type="KEGG" id="ise:JBKA6_0110"/>
<dbReference type="AlphaFoldDB" id="A0A1J1E867"/>
<dbReference type="InterPro" id="IPR043141">
    <property type="entry name" value="Ribosomal_uL10-like_sf"/>
</dbReference>
<dbReference type="GO" id="GO:0005840">
    <property type="term" value="C:ribosome"/>
    <property type="evidence" value="ECO:0007669"/>
    <property type="project" value="UniProtKB-KW"/>
</dbReference>
<comment type="function">
    <text evidence="1">Forms part of the ribosomal stalk, playing a central role in the interaction of the ribosome with GTP-bound translation factors.</text>
</comment>
<proteinExistence type="inferred from homology"/>
<dbReference type="OrthoDB" id="1523686at2"/>
<dbReference type="Gene3D" id="3.30.70.1730">
    <property type="match status" value="1"/>
</dbReference>
<evidence type="ECO:0000256" key="2">
    <source>
        <dbReference type="ARBA" id="ARBA00008889"/>
    </source>
</evidence>
<dbReference type="InterPro" id="IPR001790">
    <property type="entry name" value="Ribosomal_uL10"/>
</dbReference>
<keyword evidence="3 7" id="KW-0689">Ribosomal protein</keyword>
<reference evidence="7 8" key="1">
    <citation type="submission" date="2014-03" db="EMBL/GenBank/DDBJ databases">
        <title>complete genome sequence of Flavobacteriaceae bacterium JBKA-6.</title>
        <authorList>
            <person name="Takano T."/>
            <person name="Nakamura Y."/>
            <person name="Takuma S."/>
            <person name="Yasuike M."/>
            <person name="Matsuyama T."/>
            <person name="Sakai T."/>
            <person name="Fujiwara A."/>
            <person name="Kimoto K."/>
            <person name="Fukuda Y."/>
            <person name="Kondo H."/>
            <person name="Hirono I."/>
            <person name="Nakayasu C."/>
        </authorList>
    </citation>
    <scope>NUCLEOTIDE SEQUENCE [LARGE SCALE GENOMIC DNA]</scope>
    <source>
        <strain evidence="7 8">JBKA-6</strain>
    </source>
</reference>
<accession>A0A1J1E867</accession>
<sequence length="172" mass="18742">MRREKKEELVNDLIDKIDSANNIYLADISGLNAKSNSSLRRDCFKENVKLLMVKNTLIKKAMDASTKDLEGVYISLKGSTSVMLSEVGNTPAKLIKKNRAKGSKLPLLKAAYIEGDTYIGDDKLESLISIKSREEIISGIVGLLQSPAKNVISSLQSGGQKLSGVIKSLSDR</sequence>
<dbReference type="Proteomes" id="UP000243197">
    <property type="component" value="Chromosome"/>
</dbReference>
<dbReference type="CDD" id="cd05797">
    <property type="entry name" value="Ribosomal_L10"/>
    <property type="match status" value="1"/>
</dbReference>
<evidence type="ECO:0000256" key="1">
    <source>
        <dbReference type="ARBA" id="ARBA00002633"/>
    </source>
</evidence>
<evidence type="ECO:0000256" key="4">
    <source>
        <dbReference type="ARBA" id="ARBA00023274"/>
    </source>
</evidence>
<protein>
    <recommendedName>
        <fullName evidence="5">Large ribosomal subunit protein uL10</fullName>
    </recommendedName>
    <alternativeName>
        <fullName evidence="6">50S ribosomal protein L10</fullName>
    </alternativeName>
</protein>
<dbReference type="Pfam" id="PF00466">
    <property type="entry name" value="Ribosomal_L10"/>
    <property type="match status" value="1"/>
</dbReference>
<gene>
    <name evidence="7" type="ORF">JBKA6_0110</name>
</gene>
<dbReference type="PANTHER" id="PTHR11560">
    <property type="entry name" value="39S RIBOSOMAL PROTEIN L10, MITOCHONDRIAL"/>
    <property type="match status" value="1"/>
</dbReference>
<organism evidence="7 8">
    <name type="scientific">Ichthyobacterium seriolicida</name>
    <dbReference type="NCBI Taxonomy" id="242600"/>
    <lineage>
        <taxon>Bacteria</taxon>
        <taxon>Pseudomonadati</taxon>
        <taxon>Bacteroidota</taxon>
        <taxon>Flavobacteriia</taxon>
        <taxon>Flavobacteriales</taxon>
        <taxon>Ichthyobacteriaceae</taxon>
        <taxon>Ichthyobacterium</taxon>
    </lineage>
</organism>
<evidence type="ECO:0000256" key="5">
    <source>
        <dbReference type="ARBA" id="ARBA00035202"/>
    </source>
</evidence>
<evidence type="ECO:0000256" key="3">
    <source>
        <dbReference type="ARBA" id="ARBA00022980"/>
    </source>
</evidence>
<evidence type="ECO:0000313" key="7">
    <source>
        <dbReference type="EMBL" id="BAV94123.1"/>
    </source>
</evidence>
<dbReference type="RefSeq" id="WP_096684736.1">
    <property type="nucleotide sequence ID" value="NZ_AP014564.1"/>
</dbReference>
<dbReference type="EMBL" id="AP014564">
    <property type="protein sequence ID" value="BAV94123.1"/>
    <property type="molecule type" value="Genomic_DNA"/>
</dbReference>
<keyword evidence="4" id="KW-0687">Ribonucleoprotein</keyword>
<evidence type="ECO:0000256" key="6">
    <source>
        <dbReference type="ARBA" id="ARBA00035502"/>
    </source>
</evidence>
<comment type="similarity">
    <text evidence="2">Belongs to the universal ribosomal protein uL10 family.</text>
</comment>
<evidence type="ECO:0000313" key="8">
    <source>
        <dbReference type="Proteomes" id="UP000243197"/>
    </source>
</evidence>
<dbReference type="GO" id="GO:1990904">
    <property type="term" value="C:ribonucleoprotein complex"/>
    <property type="evidence" value="ECO:0007669"/>
    <property type="project" value="UniProtKB-KW"/>
</dbReference>
<name>A0A1J1E867_9FLAO</name>
<dbReference type="NCBIfam" id="NF000955">
    <property type="entry name" value="PRK00099.1-1"/>
    <property type="match status" value="1"/>
</dbReference>